<dbReference type="InterPro" id="IPR008927">
    <property type="entry name" value="6-PGluconate_DH-like_C_sf"/>
</dbReference>
<sequence length="322" mass="36027">MDEQTASLIESHIAMQNVTVIGAGVIGISWIALFLARGLRVVVYDNAPNIEQRVISSIQAILPNIETVELPVSSLLKRLSFETDLARAVMSADVIQENGPDKINFKRKLWIEIERYAPQHALFLSSSSGIPTRIQASGMQRPGRLLIGHPFNPPHLIPLVEVVPHKRALPETTQRALSFYRMIGKQPILLRKEVPGFVANRLQAALMREALLLVKWDVVTVDELDEIVTRSLGLRWATGGPFVSFHMGGGPKGFTGFIDHFSWGMQLLWLQSKFSPVFFSTELKEKLLNQISASFGKKSLTELEADRDRCIIALQRTLDKVK</sequence>
<dbReference type="KEGG" id="mbah:HYN46_09100"/>
<feature type="domain" description="3-hydroxyacyl-CoA dehydrogenase NAD binding" evidence="5">
    <location>
        <begin position="17"/>
        <end position="192"/>
    </location>
</feature>
<dbReference type="RefSeq" id="WP_114899092.1">
    <property type="nucleotide sequence ID" value="NZ_CP031222.1"/>
</dbReference>
<dbReference type="Gene3D" id="3.40.50.720">
    <property type="entry name" value="NAD(P)-binding Rossmann-like Domain"/>
    <property type="match status" value="1"/>
</dbReference>
<dbReference type="GO" id="GO:0070403">
    <property type="term" value="F:NAD+ binding"/>
    <property type="evidence" value="ECO:0007669"/>
    <property type="project" value="InterPro"/>
</dbReference>
<evidence type="ECO:0000256" key="2">
    <source>
        <dbReference type="ARBA" id="ARBA00023002"/>
    </source>
</evidence>
<feature type="domain" description="3-hydroxyacyl-CoA dehydrogenase C-terminal" evidence="4">
    <location>
        <begin position="196"/>
        <end position="252"/>
    </location>
</feature>
<keyword evidence="2" id="KW-0560">Oxidoreductase</keyword>
<evidence type="ECO:0000256" key="1">
    <source>
        <dbReference type="ARBA" id="ARBA00009463"/>
    </source>
</evidence>
<dbReference type="SUPFAM" id="SSF51735">
    <property type="entry name" value="NAD(P)-binding Rossmann-fold domains"/>
    <property type="match status" value="1"/>
</dbReference>
<dbReference type="InterPro" id="IPR013328">
    <property type="entry name" value="6PGD_dom2"/>
</dbReference>
<dbReference type="Proteomes" id="UP000253940">
    <property type="component" value="Chromosome"/>
</dbReference>
<dbReference type="OrthoDB" id="9803287at2"/>
<organism evidence="6 7">
    <name type="scientific">Aquirhabdus parva</name>
    <dbReference type="NCBI Taxonomy" id="2283318"/>
    <lineage>
        <taxon>Bacteria</taxon>
        <taxon>Pseudomonadati</taxon>
        <taxon>Pseudomonadota</taxon>
        <taxon>Gammaproteobacteria</taxon>
        <taxon>Moraxellales</taxon>
        <taxon>Moraxellaceae</taxon>
        <taxon>Aquirhabdus</taxon>
    </lineage>
</organism>
<dbReference type="PANTHER" id="PTHR48075:SF1">
    <property type="entry name" value="LAMBDA-CRYSTALLIN HOMOLOG"/>
    <property type="match status" value="1"/>
</dbReference>
<protein>
    <submittedName>
        <fullName evidence="6">Hydroxylacyl-CoA dehydrogenase</fullName>
    </submittedName>
</protein>
<dbReference type="InterPro" id="IPR036291">
    <property type="entry name" value="NAD(P)-bd_dom_sf"/>
</dbReference>
<evidence type="ECO:0000256" key="3">
    <source>
        <dbReference type="SAM" id="Phobius"/>
    </source>
</evidence>
<comment type="similarity">
    <text evidence="1">Belongs to the 3-hydroxyacyl-CoA dehydrogenase family.</text>
</comment>
<evidence type="ECO:0000313" key="7">
    <source>
        <dbReference type="Proteomes" id="UP000253940"/>
    </source>
</evidence>
<gene>
    <name evidence="6" type="ORF">HYN46_09100</name>
</gene>
<dbReference type="Pfam" id="PF00725">
    <property type="entry name" value="3HCDH"/>
    <property type="match status" value="1"/>
</dbReference>
<evidence type="ECO:0000313" key="6">
    <source>
        <dbReference type="EMBL" id="AXI02982.1"/>
    </source>
</evidence>
<name>A0A345P6S3_9GAMM</name>
<dbReference type="EMBL" id="CP031222">
    <property type="protein sequence ID" value="AXI02982.1"/>
    <property type="molecule type" value="Genomic_DNA"/>
</dbReference>
<evidence type="ECO:0000259" key="5">
    <source>
        <dbReference type="Pfam" id="PF02737"/>
    </source>
</evidence>
<dbReference type="Pfam" id="PF02737">
    <property type="entry name" value="3HCDH_N"/>
    <property type="match status" value="1"/>
</dbReference>
<dbReference type="AlphaFoldDB" id="A0A345P6S3"/>
<keyword evidence="3" id="KW-0812">Transmembrane</keyword>
<dbReference type="InterPro" id="IPR006108">
    <property type="entry name" value="3HC_DH_C"/>
</dbReference>
<dbReference type="InterPro" id="IPR006176">
    <property type="entry name" value="3-OHacyl-CoA_DH_NAD-bd"/>
</dbReference>
<keyword evidence="7" id="KW-1185">Reference proteome</keyword>
<proteinExistence type="inferred from homology"/>
<dbReference type="PANTHER" id="PTHR48075">
    <property type="entry name" value="3-HYDROXYACYL-COA DEHYDROGENASE FAMILY PROTEIN"/>
    <property type="match status" value="1"/>
</dbReference>
<feature type="transmembrane region" description="Helical" evidence="3">
    <location>
        <begin position="13"/>
        <end position="36"/>
    </location>
</feature>
<keyword evidence="3" id="KW-0472">Membrane</keyword>
<dbReference type="Gene3D" id="1.10.1040.10">
    <property type="entry name" value="N-(1-d-carboxylethyl)-l-norvaline Dehydrogenase, domain 2"/>
    <property type="match status" value="1"/>
</dbReference>
<dbReference type="GO" id="GO:0006631">
    <property type="term" value="P:fatty acid metabolic process"/>
    <property type="evidence" value="ECO:0007669"/>
    <property type="project" value="InterPro"/>
</dbReference>
<reference evidence="6 7" key="1">
    <citation type="submission" date="2018-07" db="EMBL/GenBank/DDBJ databases">
        <title>Genome sequencing of Moraxellaceae gen. HYN0046.</title>
        <authorList>
            <person name="Kim M."/>
            <person name="Yi H."/>
        </authorList>
    </citation>
    <scope>NUCLEOTIDE SEQUENCE [LARGE SCALE GENOMIC DNA]</scope>
    <source>
        <strain evidence="6 7">HYN0046</strain>
    </source>
</reference>
<keyword evidence="3" id="KW-1133">Transmembrane helix</keyword>
<dbReference type="SUPFAM" id="SSF48179">
    <property type="entry name" value="6-phosphogluconate dehydrogenase C-terminal domain-like"/>
    <property type="match status" value="1"/>
</dbReference>
<accession>A0A345P6S3</accession>
<evidence type="ECO:0000259" key="4">
    <source>
        <dbReference type="Pfam" id="PF00725"/>
    </source>
</evidence>
<dbReference type="GO" id="GO:0050104">
    <property type="term" value="F:L-gulonate 3-dehydrogenase activity"/>
    <property type="evidence" value="ECO:0007669"/>
    <property type="project" value="TreeGrafter"/>
</dbReference>